<evidence type="ECO:0000259" key="1">
    <source>
        <dbReference type="Pfam" id="PF02954"/>
    </source>
</evidence>
<dbReference type="PRINTS" id="PR01590">
    <property type="entry name" value="HTHFIS"/>
</dbReference>
<dbReference type="GO" id="GO:0043565">
    <property type="term" value="F:sequence-specific DNA binding"/>
    <property type="evidence" value="ECO:0007669"/>
    <property type="project" value="InterPro"/>
</dbReference>
<gene>
    <name evidence="2" type="ORF">Nkreftii_003597</name>
</gene>
<reference evidence="2 3" key="1">
    <citation type="journal article" date="2020" name="ISME J.">
        <title>Enrichment and physiological characterization of a novel comammox Nitrospira indicates ammonium inhibition of complete nitrification.</title>
        <authorList>
            <person name="Sakoula D."/>
            <person name="Koch H."/>
            <person name="Frank J."/>
            <person name="Jetten M.S.M."/>
            <person name="van Kessel M.A.H.J."/>
            <person name="Lucker S."/>
        </authorList>
    </citation>
    <scope>NUCLEOTIDE SEQUENCE [LARGE SCALE GENOMIC DNA]</scope>
    <source>
        <strain evidence="2">Comreactor17</strain>
    </source>
</reference>
<dbReference type="InterPro" id="IPR009057">
    <property type="entry name" value="Homeodomain-like_sf"/>
</dbReference>
<dbReference type="InterPro" id="IPR050207">
    <property type="entry name" value="Trans_regulatory_Fis"/>
</dbReference>
<dbReference type="KEGG" id="nkf:Nkreftii_003597"/>
<dbReference type="AlphaFoldDB" id="A0A7S8J138"/>
<protein>
    <recommendedName>
        <fullName evidence="1">DNA binding HTH domain-containing protein</fullName>
    </recommendedName>
</protein>
<sequence>MPVPSSAYTILLFTSDEVVQGQARQVFKDASLTLSRDATAFRKELSQQDFDIVIVESRSGQEQFNGVHDHPGLSRALLVNGSRAVLRKTLKILQLQLMSSPNVLHQNKSRDGSLENYLEAKMGEFVKSMRNGSAKNLHPILISAVERPLITSALKETRGNQIQAAELLGLNRNTLRKKIIDLHIPLKQTKVKASRGA</sequence>
<dbReference type="Gene3D" id="1.10.10.60">
    <property type="entry name" value="Homeodomain-like"/>
    <property type="match status" value="1"/>
</dbReference>
<dbReference type="InterPro" id="IPR002197">
    <property type="entry name" value="HTH_Fis"/>
</dbReference>
<name>A0A7S8J138_9BACT</name>
<proteinExistence type="predicted"/>
<evidence type="ECO:0000313" key="2">
    <source>
        <dbReference type="EMBL" id="QPD05823.1"/>
    </source>
</evidence>
<dbReference type="EMBL" id="CP047423">
    <property type="protein sequence ID" value="QPD05823.1"/>
    <property type="molecule type" value="Genomic_DNA"/>
</dbReference>
<dbReference type="PANTHER" id="PTHR47918:SF1">
    <property type="entry name" value="DNA-BINDING PROTEIN FIS"/>
    <property type="match status" value="1"/>
</dbReference>
<organism evidence="2 3">
    <name type="scientific">Candidatus Nitrospira kreftii</name>
    <dbReference type="NCBI Taxonomy" id="2652173"/>
    <lineage>
        <taxon>Bacteria</taxon>
        <taxon>Pseudomonadati</taxon>
        <taxon>Nitrospirota</taxon>
        <taxon>Nitrospiria</taxon>
        <taxon>Nitrospirales</taxon>
        <taxon>Nitrospiraceae</taxon>
        <taxon>Nitrospira</taxon>
    </lineage>
</organism>
<dbReference type="SUPFAM" id="SSF46689">
    <property type="entry name" value="Homeodomain-like"/>
    <property type="match status" value="1"/>
</dbReference>
<dbReference type="Proteomes" id="UP000593737">
    <property type="component" value="Chromosome"/>
</dbReference>
<evidence type="ECO:0000313" key="3">
    <source>
        <dbReference type="Proteomes" id="UP000593737"/>
    </source>
</evidence>
<accession>A0A7S8J138</accession>
<dbReference type="PANTHER" id="PTHR47918">
    <property type="entry name" value="DNA-BINDING PROTEIN FIS"/>
    <property type="match status" value="1"/>
</dbReference>
<feature type="domain" description="DNA binding HTH" evidence="1">
    <location>
        <begin position="144"/>
        <end position="179"/>
    </location>
</feature>
<dbReference type="Pfam" id="PF02954">
    <property type="entry name" value="HTH_8"/>
    <property type="match status" value="1"/>
</dbReference>